<dbReference type="AlphaFoldDB" id="A0A444VK89"/>
<gene>
    <name evidence="1" type="ORF">DN53_16100</name>
</gene>
<keyword evidence="2" id="KW-1185">Reference proteome</keyword>
<dbReference type="Proteomes" id="UP000290261">
    <property type="component" value="Unassembled WGS sequence"/>
</dbReference>
<sequence>MHININANFKLFIIAVFKVMAQMNRTDVAEVSHKIQNCLCIDFQIITIKKEWFCKDWAKKQTF</sequence>
<evidence type="ECO:0000313" key="1">
    <source>
        <dbReference type="EMBL" id="RYC51154.1"/>
    </source>
</evidence>
<organism evidence="1 2">
    <name type="scientific">Flagellimonas olearia</name>
    <dbReference type="NCBI Taxonomy" id="552546"/>
    <lineage>
        <taxon>Bacteria</taxon>
        <taxon>Pseudomonadati</taxon>
        <taxon>Bacteroidota</taxon>
        <taxon>Flavobacteriia</taxon>
        <taxon>Flavobacteriales</taxon>
        <taxon>Flavobacteriaceae</taxon>
        <taxon>Flagellimonas</taxon>
    </lineage>
</organism>
<protein>
    <submittedName>
        <fullName evidence="1">Uncharacterized protein</fullName>
    </submittedName>
</protein>
<dbReference type="EMBL" id="JJMP01000007">
    <property type="protein sequence ID" value="RYC51154.1"/>
    <property type="molecule type" value="Genomic_DNA"/>
</dbReference>
<name>A0A444VK89_9FLAO</name>
<reference evidence="1 2" key="1">
    <citation type="submission" date="2014-04" db="EMBL/GenBank/DDBJ databases">
        <title>Whole genome of Muricauda olearia.</title>
        <authorList>
            <person name="Zhang X.-H."/>
            <person name="Tang K."/>
        </authorList>
    </citation>
    <scope>NUCLEOTIDE SEQUENCE [LARGE SCALE GENOMIC DNA]</scope>
    <source>
        <strain evidence="1 2">Th120</strain>
    </source>
</reference>
<proteinExistence type="predicted"/>
<accession>A0A444VK89</accession>
<comment type="caution">
    <text evidence="1">The sequence shown here is derived from an EMBL/GenBank/DDBJ whole genome shotgun (WGS) entry which is preliminary data.</text>
</comment>
<evidence type="ECO:0000313" key="2">
    <source>
        <dbReference type="Proteomes" id="UP000290261"/>
    </source>
</evidence>